<keyword evidence="4" id="KW-1185">Reference proteome</keyword>
<gene>
    <name evidence="5" type="primary">LOC108049846</name>
    <name evidence="3" type="synonym">108049846</name>
</gene>
<reference evidence="3" key="3">
    <citation type="submission" date="2025-05" db="UniProtKB">
        <authorList>
            <consortium name="EnsemblMetazoa"/>
        </authorList>
    </citation>
    <scope>IDENTIFICATION</scope>
</reference>
<dbReference type="Pfam" id="PF15866">
    <property type="entry name" value="DUF4729"/>
    <property type="match status" value="1"/>
</dbReference>
<organism evidence="5">
    <name type="scientific">Drosophila rhopaloa</name>
    <name type="common">Fruit fly</name>
    <dbReference type="NCBI Taxonomy" id="1041015"/>
    <lineage>
        <taxon>Eukaryota</taxon>
        <taxon>Metazoa</taxon>
        <taxon>Ecdysozoa</taxon>
        <taxon>Arthropoda</taxon>
        <taxon>Hexapoda</taxon>
        <taxon>Insecta</taxon>
        <taxon>Pterygota</taxon>
        <taxon>Neoptera</taxon>
        <taxon>Endopterygota</taxon>
        <taxon>Diptera</taxon>
        <taxon>Brachycera</taxon>
        <taxon>Muscomorpha</taxon>
        <taxon>Ephydroidea</taxon>
        <taxon>Drosophilidae</taxon>
        <taxon>Drosophila</taxon>
        <taxon>Sophophora</taxon>
    </lineage>
</organism>
<reference evidence="4" key="1">
    <citation type="journal article" date="2021" name="Elife">
        <title>Highly contiguous assemblies of 101 drosophilid genomes.</title>
        <authorList>
            <person name="Kim B.Y."/>
            <person name="Wang J.R."/>
            <person name="Miller D.E."/>
            <person name="Barmina O."/>
            <person name="Delaney E."/>
            <person name="Thompson A."/>
            <person name="Comeault A.A."/>
            <person name="Peede D."/>
            <person name="D'Agostino E.R."/>
            <person name="Pelaez J."/>
            <person name="Aguilar J.M."/>
            <person name="Haji D."/>
            <person name="Matsunaga T."/>
            <person name="Armstrong E.E."/>
            <person name="Zych M."/>
            <person name="Ogawa Y."/>
            <person name="Stamenkovic-Radak M."/>
            <person name="Jelic M."/>
            <person name="Veselinovic M.S."/>
            <person name="Tanaskovic M."/>
            <person name="Eric P."/>
            <person name="Gao J.J."/>
            <person name="Katoh T.K."/>
            <person name="Toda M.J."/>
            <person name="Watabe H."/>
            <person name="Watada M."/>
            <person name="Davis J.S."/>
            <person name="Moyle L.C."/>
            <person name="Manoli G."/>
            <person name="Bertolini E."/>
            <person name="Kostal V."/>
            <person name="Hawley R.S."/>
            <person name="Takahashi A."/>
            <person name="Jones C.D."/>
            <person name="Price D.K."/>
            <person name="Whiteman N."/>
            <person name="Kopp A."/>
            <person name="Matute D.R."/>
            <person name="Petrov D.A."/>
        </authorList>
    </citation>
    <scope>NUCLEOTIDE SEQUENCE [LARGE SCALE GENOMIC DNA]</scope>
</reference>
<protein>
    <submittedName>
        <fullName evidence="5">Uncharacterized protein LOC108049846</fullName>
    </submittedName>
</protein>
<feature type="domain" description="DUF4729" evidence="2">
    <location>
        <begin position="145"/>
        <end position="319"/>
    </location>
</feature>
<dbReference type="RefSeq" id="XP_016986675.1">
    <property type="nucleotide sequence ID" value="XM_017131186.1"/>
</dbReference>
<dbReference type="Proteomes" id="UP001652680">
    <property type="component" value="Unassembled WGS sequence"/>
</dbReference>
<dbReference type="AlphaFoldDB" id="A0A6P4F8C5"/>
<evidence type="ECO:0000313" key="4">
    <source>
        <dbReference type="Proteomes" id="UP001652680"/>
    </source>
</evidence>
<evidence type="ECO:0000259" key="2">
    <source>
        <dbReference type="Pfam" id="PF15866"/>
    </source>
</evidence>
<proteinExistence type="predicted"/>
<dbReference type="OrthoDB" id="7854629at2759"/>
<evidence type="ECO:0000313" key="5">
    <source>
        <dbReference type="RefSeq" id="XP_016986675.1"/>
    </source>
</evidence>
<sequence>MESAEGEGERPSTSGGLGKDSGTGIGISAILGYAQSEYSLDTTSGAMMANRRHLESENDGNATDEEVEICITRLNFLPDRGRRLYMDCQLSLPAGGSVPMRGGAEIIAVPTLKGSSSPEVLYERNRNLAAEQKEHWRLQKMAFPCPLGNCDVVVNPGNLLSHCLMYHQEIITLEAKTREAKCVKVFGKSLLESRATKSHCVGLLIFESGKQVALNANLPRIYADWEGRLPVFVMLWKTSWDSMPAGPRITHLYILWLFCPQAQPPLMVTVETDESLDGVPRHQMIHTCPSSEILEQCDLLCDSPLFMRFTHREMKELTEDYTKDIGMQFTVRENELERESNGDASSQGDLHNPPEIELITAVEELENMNEENSKEEFSVEKAEDTNEYTDKSN</sequence>
<reference evidence="5" key="2">
    <citation type="submission" date="2025-04" db="UniProtKB">
        <authorList>
            <consortium name="RefSeq"/>
        </authorList>
    </citation>
    <scope>IDENTIFICATION</scope>
</reference>
<evidence type="ECO:0000256" key="1">
    <source>
        <dbReference type="SAM" id="MobiDB-lite"/>
    </source>
</evidence>
<dbReference type="InterPro" id="IPR031732">
    <property type="entry name" value="DUF4729"/>
</dbReference>
<feature type="compositionally biased region" description="Basic and acidic residues" evidence="1">
    <location>
        <begin position="371"/>
        <end position="393"/>
    </location>
</feature>
<evidence type="ECO:0000313" key="3">
    <source>
        <dbReference type="EnsemblMetazoa" id="XP_016986675.1"/>
    </source>
</evidence>
<feature type="region of interest" description="Disordered" evidence="1">
    <location>
        <begin position="1"/>
        <end position="21"/>
    </location>
</feature>
<dbReference type="OMA" id="LFMRFTH"/>
<feature type="region of interest" description="Disordered" evidence="1">
    <location>
        <begin position="335"/>
        <end position="393"/>
    </location>
</feature>
<dbReference type="EnsemblMetazoa" id="XM_017131186.1">
    <property type="protein sequence ID" value="XP_016986675.1"/>
    <property type="gene ID" value="LOC108049846"/>
</dbReference>
<accession>A0A6P4F8C5</accession>
<name>A0A6P4F8C5_DRORH</name>
<dbReference type="GeneID" id="108049846"/>